<feature type="transmembrane region" description="Helical" evidence="9">
    <location>
        <begin position="92"/>
        <end position="113"/>
    </location>
</feature>
<dbReference type="PANTHER" id="PTHR35011">
    <property type="entry name" value="2,3-DIKETO-L-GULONATE TRAP TRANSPORTER SMALL PERMEASE PROTEIN YIAM"/>
    <property type="match status" value="1"/>
</dbReference>
<dbReference type="Proteomes" id="UP000000442">
    <property type="component" value="Chromosome"/>
</dbReference>
<keyword evidence="4" id="KW-0997">Cell inner membrane</keyword>
<comment type="subcellular location">
    <subcellularLocation>
        <location evidence="1">Cell inner membrane</location>
        <topology evidence="1">Multi-pass membrane protein</topology>
    </subcellularLocation>
</comment>
<keyword evidence="2" id="KW-0813">Transport</keyword>
<protein>
    <submittedName>
        <fullName evidence="11">DctQ7</fullName>
    </submittedName>
</protein>
<dbReference type="STRING" id="177437.HRM2_38730"/>
<evidence type="ECO:0000313" key="12">
    <source>
        <dbReference type="Proteomes" id="UP000000442"/>
    </source>
</evidence>
<dbReference type="GO" id="GO:0022857">
    <property type="term" value="F:transmembrane transporter activity"/>
    <property type="evidence" value="ECO:0007669"/>
    <property type="project" value="TreeGrafter"/>
</dbReference>
<keyword evidence="5 9" id="KW-0812">Transmembrane</keyword>
<keyword evidence="3" id="KW-1003">Cell membrane</keyword>
<evidence type="ECO:0000256" key="4">
    <source>
        <dbReference type="ARBA" id="ARBA00022519"/>
    </source>
</evidence>
<feature type="transmembrane region" description="Helical" evidence="9">
    <location>
        <begin position="49"/>
        <end position="71"/>
    </location>
</feature>
<dbReference type="GO" id="GO:0005886">
    <property type="term" value="C:plasma membrane"/>
    <property type="evidence" value="ECO:0007669"/>
    <property type="project" value="UniProtKB-SubCell"/>
</dbReference>
<comment type="similarity">
    <text evidence="8">Belongs to the TRAP transporter small permease family.</text>
</comment>
<keyword evidence="7 9" id="KW-0472">Membrane</keyword>
<feature type="domain" description="Tripartite ATP-independent periplasmic transporters DctQ component" evidence="10">
    <location>
        <begin position="30"/>
        <end position="160"/>
    </location>
</feature>
<evidence type="ECO:0000256" key="2">
    <source>
        <dbReference type="ARBA" id="ARBA00022448"/>
    </source>
</evidence>
<dbReference type="KEGG" id="dat:HRM2_38730"/>
<dbReference type="AlphaFoldDB" id="C0QBC9"/>
<dbReference type="GO" id="GO:0015740">
    <property type="term" value="P:C4-dicarboxylate transport"/>
    <property type="evidence" value="ECO:0007669"/>
    <property type="project" value="TreeGrafter"/>
</dbReference>
<evidence type="ECO:0000256" key="6">
    <source>
        <dbReference type="ARBA" id="ARBA00022989"/>
    </source>
</evidence>
<evidence type="ECO:0000259" key="10">
    <source>
        <dbReference type="Pfam" id="PF04290"/>
    </source>
</evidence>
<dbReference type="OrthoDB" id="5420906at2"/>
<dbReference type="InterPro" id="IPR007387">
    <property type="entry name" value="TRAP_DctQ"/>
</dbReference>
<feature type="transmembrane region" description="Helical" evidence="9">
    <location>
        <begin position="21"/>
        <end position="43"/>
    </location>
</feature>
<evidence type="ECO:0000256" key="5">
    <source>
        <dbReference type="ARBA" id="ARBA00022692"/>
    </source>
</evidence>
<dbReference type="HOGENOM" id="CLU_086356_2_1_7"/>
<keyword evidence="6 9" id="KW-1133">Transmembrane helix</keyword>
<dbReference type="EMBL" id="CP001087">
    <property type="protein sequence ID" value="ACN16931.1"/>
    <property type="molecule type" value="Genomic_DNA"/>
</dbReference>
<accession>C0QBC9</accession>
<evidence type="ECO:0000256" key="1">
    <source>
        <dbReference type="ARBA" id="ARBA00004429"/>
    </source>
</evidence>
<evidence type="ECO:0000313" key="11">
    <source>
        <dbReference type="EMBL" id="ACN16931.1"/>
    </source>
</evidence>
<evidence type="ECO:0000256" key="8">
    <source>
        <dbReference type="ARBA" id="ARBA00038436"/>
    </source>
</evidence>
<dbReference type="InterPro" id="IPR055348">
    <property type="entry name" value="DctQ"/>
</dbReference>
<evidence type="ECO:0000256" key="7">
    <source>
        <dbReference type="ARBA" id="ARBA00023136"/>
    </source>
</evidence>
<organism evidence="11 12">
    <name type="scientific">Desulforapulum autotrophicum (strain ATCC 43914 / DSM 3382 / VKM B-1955 / HRM2)</name>
    <name type="common">Desulfobacterium autotrophicum</name>
    <dbReference type="NCBI Taxonomy" id="177437"/>
    <lineage>
        <taxon>Bacteria</taxon>
        <taxon>Pseudomonadati</taxon>
        <taxon>Thermodesulfobacteriota</taxon>
        <taxon>Desulfobacteria</taxon>
        <taxon>Desulfobacterales</taxon>
        <taxon>Desulfobacteraceae</taxon>
        <taxon>Desulforapulum</taxon>
    </lineage>
</organism>
<feature type="transmembrane region" description="Helical" evidence="9">
    <location>
        <begin position="133"/>
        <end position="157"/>
    </location>
</feature>
<keyword evidence="12" id="KW-1185">Reference proteome</keyword>
<dbReference type="eggNOG" id="COG4665">
    <property type="taxonomic scope" value="Bacteria"/>
</dbReference>
<reference evidence="11 12" key="1">
    <citation type="journal article" date="2009" name="Environ. Microbiol.">
        <title>Genome sequence of Desulfobacterium autotrophicum HRM2, a marine sulfate reducer oxidizing organic carbon completely to carbon dioxide.</title>
        <authorList>
            <person name="Strittmatter A.W."/>
            <person name="Liesegang H."/>
            <person name="Rabus R."/>
            <person name="Decker I."/>
            <person name="Amann J."/>
            <person name="Andres S."/>
            <person name="Henne A."/>
            <person name="Fricke W.F."/>
            <person name="Martinez-Arias R."/>
            <person name="Bartels D."/>
            <person name="Goesmann A."/>
            <person name="Krause L."/>
            <person name="Puehler A."/>
            <person name="Klenk H.P."/>
            <person name="Richter M."/>
            <person name="Schuler M."/>
            <person name="Gloeckner F.O."/>
            <person name="Meyerdierks A."/>
            <person name="Gottschalk G."/>
            <person name="Amann R."/>
        </authorList>
    </citation>
    <scope>NUCLEOTIDE SEQUENCE [LARGE SCALE GENOMIC DNA]</scope>
    <source>
        <strain evidence="12">ATCC 43914 / DSM 3382 / HRM2</strain>
    </source>
</reference>
<proteinExistence type="inferred from homology"/>
<evidence type="ECO:0000256" key="9">
    <source>
        <dbReference type="SAM" id="Phobius"/>
    </source>
</evidence>
<dbReference type="PANTHER" id="PTHR35011:SF10">
    <property type="entry name" value="TRAP TRANSPORTER SMALL PERMEASE PROTEIN"/>
    <property type="match status" value="1"/>
</dbReference>
<sequence>MQKIETFINVVETMNKKIGRAASYLIFVFMLLMVYEVIARYFFDSPTIWVHELCGFLFAGYVALTGAWVLLEKGHVAVDIIYQYFPDKAKDLADMVVSIIALFMFTVLFWQGYKFAWHAFVTGQHSHTLFAPLLWPVKTMLPLGSLFFLLQILADLARSIIQFKQRSTR</sequence>
<name>C0QBC9_DESAH</name>
<dbReference type="Pfam" id="PF04290">
    <property type="entry name" value="DctQ"/>
    <property type="match status" value="1"/>
</dbReference>
<evidence type="ECO:0000256" key="3">
    <source>
        <dbReference type="ARBA" id="ARBA00022475"/>
    </source>
</evidence>
<gene>
    <name evidence="11" type="primary">dctQ7</name>
    <name evidence="11" type="ordered locus">HRM2_38730</name>
</gene>